<evidence type="ECO:0000259" key="17">
    <source>
        <dbReference type="SMART" id="SM00936"/>
    </source>
</evidence>
<dbReference type="InterPro" id="IPR012907">
    <property type="entry name" value="Peptidase_S11_C"/>
</dbReference>
<dbReference type="EMBL" id="JAGSIE010000009">
    <property type="protein sequence ID" value="MBR7553310.1"/>
    <property type="molecule type" value="Genomic_DNA"/>
</dbReference>
<dbReference type="PRINTS" id="PR00725">
    <property type="entry name" value="DADACBPTASE1"/>
</dbReference>
<dbReference type="Gene3D" id="3.40.710.10">
    <property type="entry name" value="DD-peptidase/beta-lactamase superfamily"/>
    <property type="match status" value="1"/>
</dbReference>
<dbReference type="InterPro" id="IPR018044">
    <property type="entry name" value="Peptidase_S11"/>
</dbReference>
<dbReference type="AlphaFoldDB" id="A0A941CV74"/>
<dbReference type="SUPFAM" id="SSF56601">
    <property type="entry name" value="beta-lactamase/transpeptidase-like"/>
    <property type="match status" value="1"/>
</dbReference>
<feature type="active site" evidence="13">
    <location>
        <position position="125"/>
    </location>
</feature>
<sequence>MEGRKIMIRKHFILLLTVLLMMPSISIFAEDAELTNHSSSSFLMEVDTGTVLHEKNAHKQLPPASMTKLMTLLLIMEEIDQGKLTLSEKVRVSEYAASMGGSQIFLEPNEEMSVDDLLKSIAIASANDSSVALAERIAVSEENFVKRMNERVKELGLKNTKFKNVTGLPEEGHFSSAYDMAKIAQELLKHDEITSYTQIYEDYLRKGTDEEFWLVNTNKLVKFYQGVDGLKTGYTNAAKYCLTATAKRGDMRVIAVSMGAETVKDRNADVTNMLDYAFSHYELHKLHDKEIPLYSWSHLKSEQDELNLVADQNVSVLLSKGEKMKDYKTVVEPGNISKWPMKQGEQLGYLHVKKGDTTMKKIPLYVQEDVQEAGLLKLFNRVGKYLHQGYKTSNKN</sequence>
<evidence type="ECO:0000256" key="11">
    <source>
        <dbReference type="ARBA" id="ARBA00023316"/>
    </source>
</evidence>
<gene>
    <name evidence="18" type="ORF">KC820_03980</name>
</gene>
<dbReference type="EC" id="3.4.16.4" evidence="4"/>
<feature type="binding site" evidence="14">
    <location>
        <position position="231"/>
    </location>
    <ligand>
        <name>substrate</name>
    </ligand>
</feature>
<dbReference type="Proteomes" id="UP000675431">
    <property type="component" value="Unassembled WGS sequence"/>
</dbReference>
<protein>
    <recommendedName>
        <fullName evidence="4">serine-type D-Ala-D-Ala carboxypeptidase</fullName>
        <ecNumber evidence="4">3.4.16.4</ecNumber>
    </recommendedName>
</protein>
<comment type="pathway">
    <text evidence="2">Cell wall biogenesis; peptidoglycan biosynthesis.</text>
</comment>
<dbReference type="Pfam" id="PF07943">
    <property type="entry name" value="PBP5_C"/>
    <property type="match status" value="1"/>
</dbReference>
<keyword evidence="7 16" id="KW-0732">Signal</keyword>
<organism evidence="18 19">
    <name type="scientific">Allobacillus saliphilus</name>
    <dbReference type="NCBI Taxonomy" id="2912308"/>
    <lineage>
        <taxon>Bacteria</taxon>
        <taxon>Bacillati</taxon>
        <taxon>Bacillota</taxon>
        <taxon>Bacilli</taxon>
        <taxon>Bacillales</taxon>
        <taxon>Bacillaceae</taxon>
        <taxon>Allobacillus</taxon>
    </lineage>
</organism>
<evidence type="ECO:0000256" key="13">
    <source>
        <dbReference type="PIRSR" id="PIRSR618044-1"/>
    </source>
</evidence>
<accession>A0A941CV74</accession>
<evidence type="ECO:0000256" key="15">
    <source>
        <dbReference type="RuleBase" id="RU004016"/>
    </source>
</evidence>
<feature type="chain" id="PRO_5037690376" description="serine-type D-Ala-D-Ala carboxypeptidase" evidence="16">
    <location>
        <begin position="30"/>
        <end position="396"/>
    </location>
</feature>
<dbReference type="InterPro" id="IPR037167">
    <property type="entry name" value="Peptidase_S11_C_sf"/>
</dbReference>
<reference evidence="18 19" key="1">
    <citation type="submission" date="2021-04" db="EMBL/GenBank/DDBJ databases">
        <title>Allobacillus sp. nov. SKP8-2 isolated from shrimp paste.</title>
        <authorList>
            <person name="Tanasupawat S."/>
            <person name="Yiamsombat S."/>
            <person name="Kanchanasin P."/>
            <person name="Kuncharoen N."/>
        </authorList>
    </citation>
    <scope>NUCLEOTIDE SEQUENCE [LARGE SCALE GENOMIC DNA]</scope>
    <source>
        <strain evidence="18 19">SKP8-2</strain>
    </source>
</reference>
<keyword evidence="11" id="KW-0961">Cell wall biogenesis/degradation</keyword>
<evidence type="ECO:0000256" key="16">
    <source>
        <dbReference type="SAM" id="SignalP"/>
    </source>
</evidence>
<proteinExistence type="inferred from homology"/>
<evidence type="ECO:0000256" key="10">
    <source>
        <dbReference type="ARBA" id="ARBA00022984"/>
    </source>
</evidence>
<dbReference type="SMART" id="SM00936">
    <property type="entry name" value="PBP5_C"/>
    <property type="match status" value="1"/>
</dbReference>
<dbReference type="Pfam" id="PF00768">
    <property type="entry name" value="Peptidase_S11"/>
    <property type="match status" value="1"/>
</dbReference>
<keyword evidence="9" id="KW-0133">Cell shape</keyword>
<dbReference type="InterPro" id="IPR015956">
    <property type="entry name" value="Peniciliin-bd_prot_C_sf"/>
</dbReference>
<dbReference type="GO" id="GO:0009002">
    <property type="term" value="F:serine-type D-Ala-D-Ala carboxypeptidase activity"/>
    <property type="evidence" value="ECO:0007669"/>
    <property type="project" value="UniProtKB-EC"/>
</dbReference>
<dbReference type="GO" id="GO:0071555">
    <property type="term" value="P:cell wall organization"/>
    <property type="evidence" value="ECO:0007669"/>
    <property type="project" value="UniProtKB-KW"/>
</dbReference>
<evidence type="ECO:0000313" key="19">
    <source>
        <dbReference type="Proteomes" id="UP000675431"/>
    </source>
</evidence>
<keyword evidence="6" id="KW-0645">Protease</keyword>
<feature type="active site" description="Proton acceptor" evidence="13">
    <location>
        <position position="68"/>
    </location>
</feature>
<evidence type="ECO:0000256" key="7">
    <source>
        <dbReference type="ARBA" id="ARBA00022729"/>
    </source>
</evidence>
<evidence type="ECO:0000256" key="1">
    <source>
        <dbReference type="ARBA" id="ARBA00003217"/>
    </source>
</evidence>
<evidence type="ECO:0000256" key="6">
    <source>
        <dbReference type="ARBA" id="ARBA00022670"/>
    </source>
</evidence>
<evidence type="ECO:0000256" key="4">
    <source>
        <dbReference type="ARBA" id="ARBA00012448"/>
    </source>
</evidence>
<evidence type="ECO:0000256" key="9">
    <source>
        <dbReference type="ARBA" id="ARBA00022960"/>
    </source>
</evidence>
<evidence type="ECO:0000256" key="8">
    <source>
        <dbReference type="ARBA" id="ARBA00022801"/>
    </source>
</evidence>
<comment type="function">
    <text evidence="1">Removes C-terminal D-alanyl residues from sugar-peptide cell wall precursors.</text>
</comment>
<dbReference type="SUPFAM" id="SSF69189">
    <property type="entry name" value="Penicillin-binding protein associated domain"/>
    <property type="match status" value="1"/>
</dbReference>
<dbReference type="GO" id="GO:0009252">
    <property type="term" value="P:peptidoglycan biosynthetic process"/>
    <property type="evidence" value="ECO:0007669"/>
    <property type="project" value="UniProtKB-KW"/>
</dbReference>
<evidence type="ECO:0000256" key="3">
    <source>
        <dbReference type="ARBA" id="ARBA00007164"/>
    </source>
</evidence>
<dbReference type="InterPro" id="IPR012338">
    <property type="entry name" value="Beta-lactam/transpept-like"/>
</dbReference>
<dbReference type="GO" id="GO:0008360">
    <property type="term" value="P:regulation of cell shape"/>
    <property type="evidence" value="ECO:0007669"/>
    <property type="project" value="UniProtKB-KW"/>
</dbReference>
<evidence type="ECO:0000256" key="14">
    <source>
        <dbReference type="PIRSR" id="PIRSR618044-2"/>
    </source>
</evidence>
<comment type="similarity">
    <text evidence="3 15">Belongs to the peptidase S11 family.</text>
</comment>
<feature type="signal peptide" evidence="16">
    <location>
        <begin position="1"/>
        <end position="29"/>
    </location>
</feature>
<comment type="caution">
    <text evidence="18">The sequence shown here is derived from an EMBL/GenBank/DDBJ whole genome shotgun (WGS) entry which is preliminary data.</text>
</comment>
<evidence type="ECO:0000313" key="18">
    <source>
        <dbReference type="EMBL" id="MBR7553310.1"/>
    </source>
</evidence>
<dbReference type="InterPro" id="IPR001967">
    <property type="entry name" value="Peptidase_S11_N"/>
</dbReference>
<keyword evidence="5 18" id="KW-0121">Carboxypeptidase</keyword>
<dbReference type="Gene3D" id="2.60.410.10">
    <property type="entry name" value="D-Ala-D-Ala carboxypeptidase, C-terminal domain"/>
    <property type="match status" value="1"/>
</dbReference>
<comment type="catalytic activity">
    <reaction evidence="12">
        <text>Preferential cleavage: (Ac)2-L-Lys-D-Ala-|-D-Ala. Also transpeptidation of peptidyl-alanyl moieties that are N-acyl substituents of D-alanine.</text>
        <dbReference type="EC" id="3.4.16.4"/>
    </reaction>
</comment>
<dbReference type="PANTHER" id="PTHR21581">
    <property type="entry name" value="D-ALANYL-D-ALANINE CARBOXYPEPTIDASE"/>
    <property type="match status" value="1"/>
</dbReference>
<name>A0A941CV74_9BACI</name>
<keyword evidence="19" id="KW-1185">Reference proteome</keyword>
<evidence type="ECO:0000256" key="5">
    <source>
        <dbReference type="ARBA" id="ARBA00022645"/>
    </source>
</evidence>
<dbReference type="GO" id="GO:0006508">
    <property type="term" value="P:proteolysis"/>
    <property type="evidence" value="ECO:0007669"/>
    <property type="project" value="UniProtKB-KW"/>
</dbReference>
<dbReference type="PANTHER" id="PTHR21581:SF6">
    <property type="entry name" value="TRAFFICKING PROTEIN PARTICLE COMPLEX SUBUNIT 12"/>
    <property type="match status" value="1"/>
</dbReference>
<feature type="active site" description="Acyl-ester intermediate" evidence="13">
    <location>
        <position position="65"/>
    </location>
</feature>
<evidence type="ECO:0000256" key="12">
    <source>
        <dbReference type="ARBA" id="ARBA00034000"/>
    </source>
</evidence>
<keyword evidence="8" id="KW-0378">Hydrolase</keyword>
<evidence type="ECO:0000256" key="2">
    <source>
        <dbReference type="ARBA" id="ARBA00004752"/>
    </source>
</evidence>
<feature type="domain" description="Peptidase S11 D-Ala-D-Ala carboxypeptidase A C-terminal" evidence="17">
    <location>
        <begin position="281"/>
        <end position="372"/>
    </location>
</feature>
<keyword evidence="10" id="KW-0573">Peptidoglycan synthesis</keyword>